<dbReference type="Pfam" id="PF13416">
    <property type="entry name" value="SBP_bac_8"/>
    <property type="match status" value="1"/>
</dbReference>
<feature type="compositionally biased region" description="Low complexity" evidence="4">
    <location>
        <begin position="449"/>
        <end position="464"/>
    </location>
</feature>
<accession>A0ABP8E4W3</accession>
<evidence type="ECO:0000313" key="6">
    <source>
        <dbReference type="Proteomes" id="UP001501594"/>
    </source>
</evidence>
<proteinExistence type="inferred from homology"/>
<gene>
    <name evidence="5" type="ORF">GCM10022256_26970</name>
</gene>
<protein>
    <submittedName>
        <fullName evidence="5">ABC transporter substrate-binding protein</fullName>
    </submittedName>
</protein>
<organism evidence="5 6">
    <name type="scientific">Frondihabitans peucedani</name>
    <dbReference type="NCBI Taxonomy" id="598626"/>
    <lineage>
        <taxon>Bacteria</taxon>
        <taxon>Bacillati</taxon>
        <taxon>Actinomycetota</taxon>
        <taxon>Actinomycetes</taxon>
        <taxon>Micrococcales</taxon>
        <taxon>Microbacteriaceae</taxon>
        <taxon>Frondihabitans</taxon>
    </lineage>
</organism>
<dbReference type="Proteomes" id="UP001501594">
    <property type="component" value="Unassembled WGS sequence"/>
</dbReference>
<dbReference type="PANTHER" id="PTHR30061">
    <property type="entry name" value="MALTOSE-BINDING PERIPLASMIC PROTEIN"/>
    <property type="match status" value="1"/>
</dbReference>
<dbReference type="InterPro" id="IPR006059">
    <property type="entry name" value="SBP"/>
</dbReference>
<keyword evidence="3" id="KW-0732">Signal</keyword>
<name>A0ABP8E4W3_9MICO</name>
<comment type="similarity">
    <text evidence="1">Belongs to the bacterial solute-binding protein 1 family.</text>
</comment>
<keyword evidence="6" id="KW-1185">Reference proteome</keyword>
<feature type="region of interest" description="Disordered" evidence="4">
    <location>
        <begin position="439"/>
        <end position="464"/>
    </location>
</feature>
<dbReference type="PANTHER" id="PTHR30061:SF50">
    <property type="entry name" value="MALTOSE_MALTODEXTRIN-BINDING PERIPLASMIC PROTEIN"/>
    <property type="match status" value="1"/>
</dbReference>
<evidence type="ECO:0000256" key="2">
    <source>
        <dbReference type="ARBA" id="ARBA00022448"/>
    </source>
</evidence>
<dbReference type="EMBL" id="BAABAU010000004">
    <property type="protein sequence ID" value="GAA4267085.1"/>
    <property type="molecule type" value="Genomic_DNA"/>
</dbReference>
<evidence type="ECO:0000256" key="4">
    <source>
        <dbReference type="SAM" id="MobiDB-lite"/>
    </source>
</evidence>
<dbReference type="SUPFAM" id="SSF53850">
    <property type="entry name" value="Periplasmic binding protein-like II"/>
    <property type="match status" value="1"/>
</dbReference>
<feature type="compositionally biased region" description="Polar residues" evidence="4">
    <location>
        <begin position="439"/>
        <end position="448"/>
    </location>
</feature>
<reference evidence="6" key="1">
    <citation type="journal article" date="2019" name="Int. J. Syst. Evol. Microbiol.">
        <title>The Global Catalogue of Microorganisms (GCM) 10K type strain sequencing project: providing services to taxonomists for standard genome sequencing and annotation.</title>
        <authorList>
            <consortium name="The Broad Institute Genomics Platform"/>
            <consortium name="The Broad Institute Genome Sequencing Center for Infectious Disease"/>
            <person name="Wu L."/>
            <person name="Ma J."/>
        </authorList>
    </citation>
    <scope>NUCLEOTIDE SEQUENCE [LARGE SCALE GENOMIC DNA]</scope>
    <source>
        <strain evidence="6">JCM 17442</strain>
    </source>
</reference>
<keyword evidence="2" id="KW-0813">Transport</keyword>
<evidence type="ECO:0000256" key="1">
    <source>
        <dbReference type="ARBA" id="ARBA00008520"/>
    </source>
</evidence>
<evidence type="ECO:0000256" key="3">
    <source>
        <dbReference type="ARBA" id="ARBA00022729"/>
    </source>
</evidence>
<comment type="caution">
    <text evidence="5">The sequence shown here is derived from an EMBL/GenBank/DDBJ whole genome shotgun (WGS) entry which is preliminary data.</text>
</comment>
<dbReference type="Gene3D" id="3.40.190.10">
    <property type="entry name" value="Periplasmic binding protein-like II"/>
    <property type="match status" value="2"/>
</dbReference>
<evidence type="ECO:0000313" key="5">
    <source>
        <dbReference type="EMBL" id="GAA4267085.1"/>
    </source>
</evidence>
<sequence>MTGKSRAEYGLTENSFGFDFNGEILFAPRASPPRTLQKHCIQRGIPVVSFFTRRRTIAAVVGIAAASVALTGCAGNSGSGGGSAAKGTYTFWDPYPQFDASSAWTKAVEKCGTAAGVTVKRTGYDTSDLTSKALLAGQQSNSPDLLLVDNPVVSTLADAGILTDTSETKTSTSGIEKNILAAGQVDGKTYGVPIGANTLALYYNKKILTAAGVDASSITDWSSLTAALKKVDAIGKKGITFSAIGTEEGSFQFLPWYWGSGAELTKLDSSKAVDALSLWTDWVKEGYAPNSVINNTQTTSWQEFLTGNFAFSENGTWQLAGVKASDIDYGIISIPAKDGGAAPAPTGGEFLTLPVQKDSARYAVSKKIQSCLTSTKNFVSTDTTLSYVAPTEAAQKEQLAADPDLKPWVTAVGDAKGRTSDNLGTKYPKISEQLWKAVQNSLSGSTSPEKALQEAQTAAAAATK</sequence>